<evidence type="ECO:0000256" key="9">
    <source>
        <dbReference type="ARBA" id="ARBA00022909"/>
    </source>
</evidence>
<evidence type="ECO:0000256" key="7">
    <source>
        <dbReference type="ARBA" id="ARBA00022777"/>
    </source>
</evidence>
<keyword evidence="6" id="KW-0547">Nucleotide-binding</keyword>
<feature type="domain" description="7,8-dihydro-6-hydroxymethylpterin-pyrophosphokinase" evidence="13">
    <location>
        <begin position="97"/>
        <end position="108"/>
    </location>
</feature>
<evidence type="ECO:0000256" key="12">
    <source>
        <dbReference type="ARBA" id="ARBA00033413"/>
    </source>
</evidence>
<keyword evidence="8" id="KW-0067">ATP-binding</keyword>
<dbReference type="EMBL" id="OZ026884">
    <property type="protein sequence ID" value="CAL1240294.1"/>
    <property type="molecule type" value="Genomic_DNA"/>
</dbReference>
<evidence type="ECO:0000256" key="3">
    <source>
        <dbReference type="ARBA" id="ARBA00013253"/>
    </source>
</evidence>
<dbReference type="InterPro" id="IPR000550">
    <property type="entry name" value="Hppk"/>
</dbReference>
<comment type="function">
    <text evidence="10">Catalyzes the transfer of pyrophosphate from adenosine triphosphate (ATP) to 6-hydroxymethyl-7,8-dihydropterin, an enzymatic step in folate biosynthesis pathway.</text>
</comment>
<dbReference type="RefSeq" id="WP_348759786.1">
    <property type="nucleotide sequence ID" value="NZ_OZ026884.1"/>
</dbReference>
<dbReference type="PANTHER" id="PTHR43071:SF1">
    <property type="entry name" value="2-AMINO-4-HYDROXY-6-HYDROXYMETHYLDIHYDROPTERIDINE PYROPHOSPHOKINASE"/>
    <property type="match status" value="1"/>
</dbReference>
<evidence type="ECO:0000256" key="4">
    <source>
        <dbReference type="ARBA" id="ARBA00016218"/>
    </source>
</evidence>
<comment type="pathway">
    <text evidence="1">Cofactor biosynthesis; tetrahydrofolate biosynthesis; 2-amino-4-hydroxy-6-hydroxymethyl-7,8-dihydropteridine diphosphate from 7,8-dihydroneopterin triphosphate: step 4/4.</text>
</comment>
<dbReference type="NCBIfam" id="TIGR01498">
    <property type="entry name" value="folK"/>
    <property type="match status" value="1"/>
</dbReference>
<keyword evidence="9" id="KW-0289">Folate biosynthesis</keyword>
<evidence type="ECO:0000256" key="6">
    <source>
        <dbReference type="ARBA" id="ARBA00022741"/>
    </source>
</evidence>
<dbReference type="CDD" id="cd00483">
    <property type="entry name" value="HPPK"/>
    <property type="match status" value="1"/>
</dbReference>
<evidence type="ECO:0000256" key="8">
    <source>
        <dbReference type="ARBA" id="ARBA00022840"/>
    </source>
</evidence>
<evidence type="ECO:0000256" key="5">
    <source>
        <dbReference type="ARBA" id="ARBA00022679"/>
    </source>
</evidence>
<dbReference type="PANTHER" id="PTHR43071">
    <property type="entry name" value="2-AMINO-4-HYDROXY-6-HYDROXYMETHYLDIHYDROPTERIDINE PYROPHOSPHOKINASE"/>
    <property type="match status" value="1"/>
</dbReference>
<evidence type="ECO:0000256" key="2">
    <source>
        <dbReference type="ARBA" id="ARBA00005810"/>
    </source>
</evidence>
<evidence type="ECO:0000313" key="15">
    <source>
        <dbReference type="Proteomes" id="UP001497493"/>
    </source>
</evidence>
<protein>
    <recommendedName>
        <fullName evidence="4">2-amino-4-hydroxy-6-hydroxymethyldihydropteridine pyrophosphokinase</fullName>
        <ecNumber evidence="3">2.7.6.3</ecNumber>
    </recommendedName>
    <alternativeName>
        <fullName evidence="11">6-hydroxymethyl-7,8-dihydropterin pyrophosphokinase</fullName>
    </alternativeName>
    <alternativeName>
        <fullName evidence="12">7,8-dihydro-6-hydroxymethylpterin-pyrophosphokinase</fullName>
    </alternativeName>
</protein>
<dbReference type="GO" id="GO:0003848">
    <property type="term" value="F:2-amino-4-hydroxy-6-hydroxymethyldihydropteridine diphosphokinase activity"/>
    <property type="evidence" value="ECO:0007669"/>
    <property type="project" value="UniProtKB-EC"/>
</dbReference>
<dbReference type="Proteomes" id="UP001497493">
    <property type="component" value="Chromosome"/>
</dbReference>
<evidence type="ECO:0000313" key="14">
    <source>
        <dbReference type="EMBL" id="CAL1240294.1"/>
    </source>
</evidence>
<organism evidence="14 15">
    <name type="scientific">Candidatus Methylocalor cossyra</name>
    <dbReference type="NCBI Taxonomy" id="3108543"/>
    <lineage>
        <taxon>Bacteria</taxon>
        <taxon>Pseudomonadati</taxon>
        <taxon>Pseudomonadota</taxon>
        <taxon>Gammaproteobacteria</taxon>
        <taxon>Methylococcales</taxon>
        <taxon>Methylococcaceae</taxon>
        <taxon>Candidatus Methylocalor</taxon>
    </lineage>
</organism>
<keyword evidence="7" id="KW-0418">Kinase</keyword>
<proteinExistence type="inferred from homology"/>
<dbReference type="Pfam" id="PF01288">
    <property type="entry name" value="HPPK"/>
    <property type="match status" value="1"/>
</dbReference>
<gene>
    <name evidence="14" type="primary">folK</name>
    <name evidence="14" type="ORF">MECH1_V1_1518</name>
</gene>
<dbReference type="EC" id="2.7.6.3" evidence="3"/>
<evidence type="ECO:0000259" key="13">
    <source>
        <dbReference type="PROSITE" id="PS00794"/>
    </source>
</evidence>
<evidence type="ECO:0000256" key="10">
    <source>
        <dbReference type="ARBA" id="ARBA00029409"/>
    </source>
</evidence>
<keyword evidence="15" id="KW-1185">Reference proteome</keyword>
<accession>A0ABP1C7P2</accession>
<sequence>MRRPPPREPVTAYLGLGANLGQPEATVRAARRAVGALPEVRETAFSSLYRSAPLGPPDQPDYVNAVMAVVTRRAPLDLLDALQAVEAAFGRVRDGVRWGPRSLDLDLLLYGREIIAEARLTVPHPGLSEREFVLYPLYEIAPDLDIPGLGPLVELVRRCPRRGLTVIGEA</sequence>
<reference evidence="14 15" key="1">
    <citation type="submission" date="2024-04" db="EMBL/GenBank/DDBJ databases">
        <authorList>
            <person name="Cremers G."/>
        </authorList>
    </citation>
    <scope>NUCLEOTIDE SEQUENCE [LARGE SCALE GENOMIC DNA]</scope>
    <source>
        <strain evidence="14">MeCH1-AG</strain>
    </source>
</reference>
<evidence type="ECO:0000256" key="11">
    <source>
        <dbReference type="ARBA" id="ARBA00029766"/>
    </source>
</evidence>
<dbReference type="PROSITE" id="PS00794">
    <property type="entry name" value="HPPK"/>
    <property type="match status" value="1"/>
</dbReference>
<name>A0ABP1C7P2_9GAMM</name>
<dbReference type="InterPro" id="IPR035907">
    <property type="entry name" value="Hppk_sf"/>
</dbReference>
<evidence type="ECO:0000256" key="1">
    <source>
        <dbReference type="ARBA" id="ARBA00005051"/>
    </source>
</evidence>
<keyword evidence="5 14" id="KW-0808">Transferase</keyword>
<comment type="similarity">
    <text evidence="2">Belongs to the HPPK family.</text>
</comment>
<dbReference type="Gene3D" id="3.30.70.560">
    <property type="entry name" value="7,8-Dihydro-6-hydroxymethylpterin-pyrophosphokinase HPPK"/>
    <property type="match status" value="1"/>
</dbReference>
<dbReference type="SUPFAM" id="SSF55083">
    <property type="entry name" value="6-hydroxymethyl-7,8-dihydropterin pyrophosphokinase, HPPK"/>
    <property type="match status" value="1"/>
</dbReference>